<dbReference type="RefSeq" id="WP_164029401.1">
    <property type="nucleotide sequence ID" value="NZ_JAABOQ010000001.1"/>
</dbReference>
<gene>
    <name evidence="2" type="ORF">GWK10_02955</name>
</gene>
<organism evidence="2 3">
    <name type="scientific">Spongiivirga citrea</name>
    <dbReference type="NCBI Taxonomy" id="1481457"/>
    <lineage>
        <taxon>Bacteria</taxon>
        <taxon>Pseudomonadati</taxon>
        <taxon>Bacteroidota</taxon>
        <taxon>Flavobacteriia</taxon>
        <taxon>Flavobacteriales</taxon>
        <taxon>Flavobacteriaceae</taxon>
        <taxon>Spongiivirga</taxon>
    </lineage>
</organism>
<feature type="chain" id="PRO_5026776500" evidence="1">
    <location>
        <begin position="26"/>
        <end position="284"/>
    </location>
</feature>
<evidence type="ECO:0000313" key="2">
    <source>
        <dbReference type="EMBL" id="NER16150.1"/>
    </source>
</evidence>
<accession>A0A6M0CQE2</accession>
<sequence>MKCNTPLKALIFLLPAILLFSSCQADSDGPDETNMPEEGYTISEEAITKNDPLVNNILKITTINGSRDDVLDSLSQAKVIFPVKVSMNGQTFTVENRKGLKIAEIVAEYSIEDDDKVFFDYPIDMRFNDFSVKTIENEEQLVTVKEEYKNKPDYNAVSGATVIYPVSFAFFNTISRERGMILVRNNRDMMNLLTNMLQSDVLEIEYPISIRSEFEDKTISIIDNDQLTSEIKLISDQYQVRLIAEPVGTVNVCHVGANGRTERIVEISTLAAHLRHGDIIGGCL</sequence>
<dbReference type="AlphaFoldDB" id="A0A6M0CQE2"/>
<dbReference type="EMBL" id="JAABOQ010000001">
    <property type="protein sequence ID" value="NER16150.1"/>
    <property type="molecule type" value="Genomic_DNA"/>
</dbReference>
<reference evidence="2 3" key="1">
    <citation type="submission" date="2020-01" db="EMBL/GenBank/DDBJ databases">
        <title>Spongiivirga citrea KCTC 32990T.</title>
        <authorList>
            <person name="Wang G."/>
        </authorList>
    </citation>
    <scope>NUCLEOTIDE SEQUENCE [LARGE SCALE GENOMIC DNA]</scope>
    <source>
        <strain evidence="2 3">KCTC 32990</strain>
    </source>
</reference>
<dbReference type="Proteomes" id="UP000474296">
    <property type="component" value="Unassembled WGS sequence"/>
</dbReference>
<evidence type="ECO:0000256" key="1">
    <source>
        <dbReference type="SAM" id="SignalP"/>
    </source>
</evidence>
<evidence type="ECO:0000313" key="3">
    <source>
        <dbReference type="Proteomes" id="UP000474296"/>
    </source>
</evidence>
<comment type="caution">
    <text evidence="2">The sequence shown here is derived from an EMBL/GenBank/DDBJ whole genome shotgun (WGS) entry which is preliminary data.</text>
</comment>
<protein>
    <submittedName>
        <fullName evidence="2">Uncharacterized protein</fullName>
    </submittedName>
</protein>
<feature type="signal peptide" evidence="1">
    <location>
        <begin position="1"/>
        <end position="25"/>
    </location>
</feature>
<dbReference type="PROSITE" id="PS51257">
    <property type="entry name" value="PROKAR_LIPOPROTEIN"/>
    <property type="match status" value="1"/>
</dbReference>
<proteinExistence type="predicted"/>
<name>A0A6M0CQE2_9FLAO</name>
<keyword evidence="3" id="KW-1185">Reference proteome</keyword>
<keyword evidence="1" id="KW-0732">Signal</keyword>